<reference evidence="1 2" key="1">
    <citation type="submission" date="2015-10" db="EMBL/GenBank/DDBJ databases">
        <title>Draft genome sequence of Thermococcus celericrescens strain DSM 17994.</title>
        <authorList>
            <person name="Hong S.-J."/>
            <person name="Park C.-E."/>
            <person name="Shin J.-H."/>
        </authorList>
    </citation>
    <scope>NUCLEOTIDE SEQUENCE [LARGE SCALE GENOMIC DNA]</scope>
    <source>
        <strain evidence="1 2">DSM 17994</strain>
    </source>
</reference>
<comment type="caution">
    <text evidence="1">The sequence shown here is derived from an EMBL/GenBank/DDBJ whole genome shotgun (WGS) entry which is preliminary data.</text>
</comment>
<dbReference type="AlphaFoldDB" id="A0A100XZ37"/>
<protein>
    <submittedName>
        <fullName evidence="1">Uncharacterized protein</fullName>
    </submittedName>
</protein>
<gene>
    <name evidence="1" type="ORF">APY94_02635</name>
</gene>
<accession>A0A100XZ37</accession>
<name>A0A100XZ37_9EURY</name>
<keyword evidence="2" id="KW-1185">Reference proteome</keyword>
<evidence type="ECO:0000313" key="2">
    <source>
        <dbReference type="Proteomes" id="UP000053462"/>
    </source>
</evidence>
<dbReference type="Proteomes" id="UP000053462">
    <property type="component" value="Unassembled WGS sequence"/>
</dbReference>
<dbReference type="GeneID" id="41609362"/>
<sequence length="148" mass="16872">MTIEELYAIAQRELAKDLVFEIEEEPVTVSIRGVLLARTDSKGYNFSFFELSENEFVLAVQMKGFVVYLGMEADEEIDEDAYPELVKILLGQLTPAIALLITRAEKEYPGRADLLMDDEMGPDLKEFFYGLLVKHRQGKPIYEQTEVA</sequence>
<dbReference type="RefSeq" id="WP_058938166.1">
    <property type="nucleotide sequence ID" value="NZ_LLYW01000008.1"/>
</dbReference>
<dbReference type="EMBL" id="LLYW01000008">
    <property type="protein sequence ID" value="KUH34191.1"/>
    <property type="molecule type" value="Genomic_DNA"/>
</dbReference>
<proteinExistence type="predicted"/>
<dbReference type="OrthoDB" id="85297at2157"/>
<organism evidence="1 2">
    <name type="scientific">Thermococcus celericrescens</name>
    <dbReference type="NCBI Taxonomy" id="227598"/>
    <lineage>
        <taxon>Archaea</taxon>
        <taxon>Methanobacteriati</taxon>
        <taxon>Methanobacteriota</taxon>
        <taxon>Thermococci</taxon>
        <taxon>Thermococcales</taxon>
        <taxon>Thermococcaceae</taxon>
        <taxon>Thermococcus</taxon>
    </lineage>
</organism>
<evidence type="ECO:0000313" key="1">
    <source>
        <dbReference type="EMBL" id="KUH34191.1"/>
    </source>
</evidence>